<reference evidence="1 2" key="1">
    <citation type="submission" date="2009-05" db="EMBL/GenBank/DDBJ databases">
        <title>The draft genome of Acidovorax delafieldii 2AN.</title>
        <authorList>
            <consortium name="US DOE Joint Genome Institute (JGI-PGF)"/>
            <person name="Lucas S."/>
            <person name="Copeland A."/>
            <person name="Lapidus A."/>
            <person name="Glavina del Rio T."/>
            <person name="Tice H."/>
            <person name="Bruce D."/>
            <person name="Goodwin L."/>
            <person name="Pitluck S."/>
            <person name="Larimer F."/>
            <person name="Land M.L."/>
            <person name="Hauser L."/>
            <person name="Shelobolina E.S."/>
            <person name="Picardal F."/>
            <person name="Roden E."/>
            <person name="Emerson D."/>
        </authorList>
    </citation>
    <scope>NUCLEOTIDE SEQUENCE [LARGE SCALE GENOMIC DNA]</scope>
    <source>
        <strain evidence="1 2">2AN</strain>
    </source>
</reference>
<name>C5T9V6_ACIDE</name>
<organism evidence="1 2">
    <name type="scientific">Acidovorax delafieldii 2AN</name>
    <dbReference type="NCBI Taxonomy" id="573060"/>
    <lineage>
        <taxon>Bacteria</taxon>
        <taxon>Pseudomonadati</taxon>
        <taxon>Pseudomonadota</taxon>
        <taxon>Betaproteobacteria</taxon>
        <taxon>Burkholderiales</taxon>
        <taxon>Comamonadaceae</taxon>
        <taxon>Acidovorax</taxon>
    </lineage>
</organism>
<dbReference type="InterPro" id="IPR015867">
    <property type="entry name" value="N-reg_PII/ATP_PRibTrfase_C"/>
</dbReference>
<evidence type="ECO:0000313" key="2">
    <source>
        <dbReference type="Proteomes" id="UP000003856"/>
    </source>
</evidence>
<dbReference type="Gene3D" id="3.30.70.120">
    <property type="match status" value="1"/>
</dbReference>
<dbReference type="EMBL" id="ACQT01000212">
    <property type="protein sequence ID" value="EER58739.1"/>
    <property type="molecule type" value="Genomic_DNA"/>
</dbReference>
<protein>
    <recommendedName>
        <fullName evidence="3">DUF3240 domain-containing protein</fullName>
    </recommendedName>
</protein>
<dbReference type="Proteomes" id="UP000003856">
    <property type="component" value="Unassembled WGS sequence"/>
</dbReference>
<evidence type="ECO:0008006" key="3">
    <source>
        <dbReference type="Google" id="ProtNLM"/>
    </source>
</evidence>
<gene>
    <name evidence="1" type="ORF">AcdelDRAFT_3686</name>
</gene>
<dbReference type="RefSeq" id="WP_005799396.1">
    <property type="nucleotide sequence ID" value="NZ_ACQT01000212.1"/>
</dbReference>
<accession>C5T9V6</accession>
<comment type="caution">
    <text evidence="1">The sequence shown here is derived from an EMBL/GenBank/DDBJ whole genome shotgun (WGS) entry which is preliminary data.</text>
</comment>
<proteinExistence type="predicted"/>
<dbReference type="InterPro" id="IPR021634">
    <property type="entry name" value="DUF3240"/>
</dbReference>
<evidence type="ECO:0000313" key="1">
    <source>
        <dbReference type="EMBL" id="EER58739.1"/>
    </source>
</evidence>
<dbReference type="Pfam" id="PF11582">
    <property type="entry name" value="DUF3240"/>
    <property type="match status" value="1"/>
</dbReference>
<keyword evidence="2" id="KW-1185">Reference proteome</keyword>
<dbReference type="PATRIC" id="fig|573060.9.peg.1295"/>
<sequence>MNMPTPLTPKPPRRTPDCLLTLAVPRALEEEILDALLALPELAPGFTVVPGQGIGRSVELASTMEQVQGRARRVLVQVAMQHAQVQPLIDTLRAALPSPQIAYWVVPLLTFGRFGDLP</sequence>
<dbReference type="AlphaFoldDB" id="C5T9V6"/>